<keyword evidence="1 6" id="KW-0808">Transferase</keyword>
<dbReference type="InterPro" id="IPR016064">
    <property type="entry name" value="NAD/diacylglycerol_kinase_sf"/>
</dbReference>
<dbReference type="EC" id="2.7.1.23" evidence="6"/>
<comment type="similarity">
    <text evidence="6">Belongs to the NAD kinase family.</text>
</comment>
<dbReference type="GO" id="GO:0051287">
    <property type="term" value="F:NAD binding"/>
    <property type="evidence" value="ECO:0007669"/>
    <property type="project" value="UniProtKB-ARBA"/>
</dbReference>
<dbReference type="Proteomes" id="UP000199322">
    <property type="component" value="Unassembled WGS sequence"/>
</dbReference>
<comment type="catalytic activity">
    <reaction evidence="5 6">
        <text>NAD(+) + ATP = ADP + NADP(+) + H(+)</text>
        <dbReference type="Rhea" id="RHEA:18629"/>
        <dbReference type="ChEBI" id="CHEBI:15378"/>
        <dbReference type="ChEBI" id="CHEBI:30616"/>
        <dbReference type="ChEBI" id="CHEBI:57540"/>
        <dbReference type="ChEBI" id="CHEBI:58349"/>
        <dbReference type="ChEBI" id="CHEBI:456216"/>
        <dbReference type="EC" id="2.7.1.23"/>
    </reaction>
</comment>
<dbReference type="RefSeq" id="WP_091402596.1">
    <property type="nucleotide sequence ID" value="NZ_FMYV01000002.1"/>
</dbReference>
<feature type="binding site" evidence="6">
    <location>
        <position position="64"/>
    </location>
    <ligand>
        <name>NAD(+)</name>
        <dbReference type="ChEBI" id="CHEBI:57540"/>
    </ligand>
</feature>
<keyword evidence="3 6" id="KW-0521">NADP</keyword>
<feature type="binding site" evidence="6">
    <location>
        <begin position="59"/>
        <end position="60"/>
    </location>
    <ligand>
        <name>NAD(+)</name>
        <dbReference type="ChEBI" id="CHEBI:57540"/>
    </ligand>
</feature>
<keyword evidence="2 6" id="KW-0418">Kinase</keyword>
<comment type="caution">
    <text evidence="6">Lacks conserved residue(s) required for the propagation of feature annotation.</text>
</comment>
<dbReference type="AlphaFoldDB" id="A0A1G6JHT6"/>
<name>A0A1G6JHT6_9BACT</name>
<proteinExistence type="inferred from homology"/>
<evidence type="ECO:0000256" key="3">
    <source>
        <dbReference type="ARBA" id="ARBA00022857"/>
    </source>
</evidence>
<dbReference type="GO" id="GO:0046872">
    <property type="term" value="F:metal ion binding"/>
    <property type="evidence" value="ECO:0007669"/>
    <property type="project" value="UniProtKB-UniRule"/>
</dbReference>
<feature type="binding site" evidence="6">
    <location>
        <position position="193"/>
    </location>
    <ligand>
        <name>NAD(+)</name>
        <dbReference type="ChEBI" id="CHEBI:57540"/>
    </ligand>
</feature>
<dbReference type="InterPro" id="IPR017437">
    <property type="entry name" value="ATP-NAD_kinase_PpnK-typ_C"/>
</dbReference>
<keyword evidence="6" id="KW-0067">ATP-binding</keyword>
<dbReference type="InterPro" id="IPR017438">
    <property type="entry name" value="ATP-NAD_kinase_N"/>
</dbReference>
<keyword evidence="6" id="KW-0547">Nucleotide-binding</keyword>
<keyword evidence="4 6" id="KW-0520">NAD</keyword>
<reference evidence="7 9" key="1">
    <citation type="submission" date="2016-10" db="EMBL/GenBank/DDBJ databases">
        <authorList>
            <person name="de Groot N.N."/>
        </authorList>
    </citation>
    <scope>NUCLEOTIDE SEQUENCE [LARGE SCALE GENOMIC DNA]</scope>
    <source>
        <strain evidence="7 9">WG14</strain>
    </source>
</reference>
<comment type="cofactor">
    <cofactor evidence="6">
        <name>a divalent metal cation</name>
        <dbReference type="ChEBI" id="CHEBI:60240"/>
    </cofactor>
</comment>
<dbReference type="PANTHER" id="PTHR20275">
    <property type="entry name" value="NAD KINASE"/>
    <property type="match status" value="1"/>
</dbReference>
<comment type="function">
    <text evidence="6">Involved in the regulation of the intracellular balance of NAD and NADP, and is a key enzyme in the biosynthesis of NADP. Catalyzes specifically the phosphorylation on 2'-hydroxyl of the adenosine moiety of NAD to yield NADP.</text>
</comment>
<feature type="active site" description="Proton acceptor" evidence="6">
    <location>
        <position position="59"/>
    </location>
</feature>
<evidence type="ECO:0000313" key="8">
    <source>
        <dbReference type="EMBL" id="TGG88227.1"/>
    </source>
</evidence>
<evidence type="ECO:0000256" key="4">
    <source>
        <dbReference type="ARBA" id="ARBA00023027"/>
    </source>
</evidence>
<dbReference type="EMBL" id="FMYV01000002">
    <property type="protein sequence ID" value="SDC18362.1"/>
    <property type="molecule type" value="Genomic_DNA"/>
</dbReference>
<gene>
    <name evidence="6" type="primary">nadK</name>
    <name evidence="8" type="ORF">E4650_04090</name>
    <name evidence="7" type="ORF">SAMN04488588_0537</name>
</gene>
<accession>A0A1G6JHT6</accession>
<evidence type="ECO:0000256" key="1">
    <source>
        <dbReference type="ARBA" id="ARBA00022679"/>
    </source>
</evidence>
<dbReference type="GO" id="GO:0003951">
    <property type="term" value="F:NAD+ kinase activity"/>
    <property type="evidence" value="ECO:0007669"/>
    <property type="project" value="UniProtKB-UniRule"/>
</dbReference>
<dbReference type="PANTHER" id="PTHR20275:SF0">
    <property type="entry name" value="NAD KINASE"/>
    <property type="match status" value="1"/>
</dbReference>
<dbReference type="Pfam" id="PF01513">
    <property type="entry name" value="NAD_kinase"/>
    <property type="match status" value="1"/>
</dbReference>
<dbReference type="SUPFAM" id="SSF111331">
    <property type="entry name" value="NAD kinase/diacylglycerol kinase-like"/>
    <property type="match status" value="1"/>
</dbReference>
<evidence type="ECO:0000256" key="6">
    <source>
        <dbReference type="HAMAP-Rule" id="MF_00361"/>
    </source>
</evidence>
<dbReference type="EMBL" id="SRME01000002">
    <property type="protein sequence ID" value="TGG88227.1"/>
    <property type="molecule type" value="Genomic_DNA"/>
</dbReference>
<feature type="binding site" evidence="6">
    <location>
        <position position="158"/>
    </location>
    <ligand>
        <name>NAD(+)</name>
        <dbReference type="ChEBI" id="CHEBI:57540"/>
    </ligand>
</feature>
<sequence>MKIILFFNPFKIDLERIKKTIYPVFKKYNIQILKILSAGSGLKEDIAESADYYVVLGGDGTVLRIAEMAAINQKPIIGINLGNLGFLNAFSQDQIEKAARDIINNKLRFSDRLAINCSISGKKYTALNDIVIQKSQPLGTIDLEVKIENHTVYSFLGDGVIVSSPTGSTGYSLSAGGPIIHPSLEVIELIPLAPHALNIRPIIVPTKKNININIKTIASGFAYVTGDGDIIHRLESGMALTVNGAEKKIKLAEQCDDDYFTLLNSKLAFGRRFE</sequence>
<dbReference type="GO" id="GO:0005524">
    <property type="term" value="F:ATP binding"/>
    <property type="evidence" value="ECO:0007669"/>
    <property type="project" value="UniProtKB-KW"/>
</dbReference>
<protein>
    <recommendedName>
        <fullName evidence="6">NAD kinase</fullName>
        <ecNumber evidence="6">2.7.1.23</ecNumber>
    </recommendedName>
    <alternativeName>
        <fullName evidence="6">ATP-dependent NAD kinase</fullName>
    </alternativeName>
</protein>
<dbReference type="GO" id="GO:0005737">
    <property type="term" value="C:cytoplasm"/>
    <property type="evidence" value="ECO:0007669"/>
    <property type="project" value="UniProtKB-SubCell"/>
</dbReference>
<dbReference type="OrthoDB" id="9774737at2"/>
<dbReference type="Gene3D" id="2.60.200.30">
    <property type="entry name" value="Probable inorganic polyphosphate/atp-NAD kinase, domain 2"/>
    <property type="match status" value="1"/>
</dbReference>
<evidence type="ECO:0000313" key="9">
    <source>
        <dbReference type="Proteomes" id="UP000199322"/>
    </source>
</evidence>
<keyword evidence="6" id="KW-0963">Cytoplasm</keyword>
<dbReference type="GO" id="GO:0006741">
    <property type="term" value="P:NADP+ biosynthetic process"/>
    <property type="evidence" value="ECO:0007669"/>
    <property type="project" value="UniProtKB-UniRule"/>
</dbReference>
<dbReference type="Proteomes" id="UP000297288">
    <property type="component" value="Unassembled WGS sequence"/>
</dbReference>
<feature type="binding site" evidence="6">
    <location>
        <begin position="169"/>
        <end position="174"/>
    </location>
    <ligand>
        <name>NAD(+)</name>
        <dbReference type="ChEBI" id="CHEBI:57540"/>
    </ligand>
</feature>
<evidence type="ECO:0000256" key="5">
    <source>
        <dbReference type="ARBA" id="ARBA00047925"/>
    </source>
</evidence>
<evidence type="ECO:0000313" key="10">
    <source>
        <dbReference type="Proteomes" id="UP000297288"/>
    </source>
</evidence>
<evidence type="ECO:0000313" key="7">
    <source>
        <dbReference type="EMBL" id="SDC18362.1"/>
    </source>
</evidence>
<evidence type="ECO:0000256" key="2">
    <source>
        <dbReference type="ARBA" id="ARBA00022777"/>
    </source>
</evidence>
<dbReference type="Gene3D" id="3.40.50.10330">
    <property type="entry name" value="Probable inorganic polyphosphate/atp-NAD kinase, domain 1"/>
    <property type="match status" value="1"/>
</dbReference>
<comment type="subcellular location">
    <subcellularLocation>
        <location evidence="6">Cytoplasm</location>
    </subcellularLocation>
</comment>
<dbReference type="Pfam" id="PF20143">
    <property type="entry name" value="NAD_kinase_C"/>
    <property type="match status" value="1"/>
</dbReference>
<keyword evidence="9" id="KW-1185">Reference proteome</keyword>
<organism evidence="7 9">
    <name type="scientific">Geotoga petraea</name>
    <dbReference type="NCBI Taxonomy" id="28234"/>
    <lineage>
        <taxon>Bacteria</taxon>
        <taxon>Thermotogati</taxon>
        <taxon>Thermotogota</taxon>
        <taxon>Thermotogae</taxon>
        <taxon>Petrotogales</taxon>
        <taxon>Petrotogaceae</taxon>
        <taxon>Geotoga</taxon>
    </lineage>
</organism>
<dbReference type="InterPro" id="IPR002504">
    <property type="entry name" value="NADK"/>
</dbReference>
<feature type="binding site" evidence="6">
    <location>
        <begin position="128"/>
        <end position="129"/>
    </location>
    <ligand>
        <name>NAD(+)</name>
        <dbReference type="ChEBI" id="CHEBI:57540"/>
    </ligand>
</feature>
<reference evidence="8 10" key="2">
    <citation type="submission" date="2019-04" db="EMBL/GenBank/DDBJ databases">
        <title>Draft genome sequence data and analysis of a Fermenting Bacterium, Geotoga petraea strain HO-Geo1, isolated from heavy-oil petroleum reservoir in Russia.</title>
        <authorList>
            <person name="Grouzdev D.S."/>
            <person name="Semenova E.M."/>
            <person name="Sokolova D.S."/>
            <person name="Tourova T.P."/>
            <person name="Poltaraus A.B."/>
            <person name="Nazina T.N."/>
        </authorList>
    </citation>
    <scope>NUCLEOTIDE SEQUENCE [LARGE SCALE GENOMIC DNA]</scope>
    <source>
        <strain evidence="8 10">HO-Geo1</strain>
    </source>
</reference>
<dbReference type="HAMAP" id="MF_00361">
    <property type="entry name" value="NAD_kinase"/>
    <property type="match status" value="1"/>
</dbReference>
<dbReference type="STRING" id="28234.SAMN04488588_0537"/>
<dbReference type="GO" id="GO:0019674">
    <property type="term" value="P:NAD+ metabolic process"/>
    <property type="evidence" value="ECO:0007669"/>
    <property type="project" value="InterPro"/>
</dbReference>